<accession>A0A410P2B0</accession>
<evidence type="ECO:0000313" key="3">
    <source>
        <dbReference type="Proteomes" id="UP000287243"/>
    </source>
</evidence>
<reference evidence="2 3" key="1">
    <citation type="submission" date="2017-01" db="EMBL/GenBank/DDBJ databases">
        <title>First insights into the biology of 'candidatus Vampirococcus archaeovorus'.</title>
        <authorList>
            <person name="Kizina J."/>
            <person name="Jordan S."/>
            <person name="Stueber K."/>
            <person name="Reinhardt R."/>
            <person name="Harder J."/>
        </authorList>
    </citation>
    <scope>NUCLEOTIDE SEQUENCE [LARGE SCALE GENOMIC DNA]</scope>
    <source>
        <strain evidence="2 3">LiM</strain>
    </source>
</reference>
<dbReference type="KEGG" id="vai:BU251_00235"/>
<protein>
    <submittedName>
        <fullName evidence="2">Uncharacterized protein</fullName>
    </submittedName>
</protein>
<dbReference type="AlphaFoldDB" id="A0A410P2B0"/>
<gene>
    <name evidence="2" type="ORF">BU251_00235</name>
</gene>
<dbReference type="EMBL" id="CP019384">
    <property type="protein sequence ID" value="QAT16276.1"/>
    <property type="molecule type" value="Genomic_DNA"/>
</dbReference>
<feature type="region of interest" description="Disordered" evidence="1">
    <location>
        <begin position="1"/>
        <end position="22"/>
    </location>
</feature>
<organism evidence="2 3">
    <name type="scientific">Velamenicoccus archaeovorus</name>
    <dbReference type="NCBI Taxonomy" id="1930593"/>
    <lineage>
        <taxon>Bacteria</taxon>
        <taxon>Pseudomonadati</taxon>
        <taxon>Candidatus Omnitrophota</taxon>
        <taxon>Candidatus Velamenicoccus</taxon>
    </lineage>
</organism>
<keyword evidence="3" id="KW-1185">Reference proteome</keyword>
<proteinExistence type="predicted"/>
<evidence type="ECO:0000256" key="1">
    <source>
        <dbReference type="SAM" id="MobiDB-lite"/>
    </source>
</evidence>
<evidence type="ECO:0000313" key="2">
    <source>
        <dbReference type="EMBL" id="QAT16276.1"/>
    </source>
</evidence>
<name>A0A410P2B0_VELA1</name>
<sequence length="62" mass="6868">MDEKIQPSRAAPAGQTGFSVQDSAPQKRNLAFYFSFINPIFFNPTAVNGGCLWEETPSEDSR</sequence>
<dbReference type="Proteomes" id="UP000287243">
    <property type="component" value="Chromosome"/>
</dbReference>